<proteinExistence type="predicted"/>
<gene>
    <name evidence="1" type="ORF">SPHINGO8BC_80020</name>
</gene>
<keyword evidence="1" id="KW-0238">DNA-binding</keyword>
<evidence type="ECO:0000313" key="2">
    <source>
        <dbReference type="Proteomes" id="UP000432350"/>
    </source>
</evidence>
<name>A0A654DPC6_SPHMU</name>
<sequence>MRGGKLKMKELFQTFKPKNPIVKKYVDYYYLDIKPNNVINKFLCFPHFNNTISIYRYHVRLENGEIKFDDNANPFQIFTPIRQKVLNVKQSGTVYRIVIVFHPLGIQQFYENLNFADYITDYEFFQSRRTKRNLFYNSNKTYFRFFRQRFITSF</sequence>
<accession>A0A654DPC6</accession>
<organism evidence="1 2">
    <name type="scientific">Sphingobacterium multivorum</name>
    <dbReference type="NCBI Taxonomy" id="28454"/>
    <lineage>
        <taxon>Bacteria</taxon>
        <taxon>Pseudomonadati</taxon>
        <taxon>Bacteroidota</taxon>
        <taxon>Sphingobacteriia</taxon>
        <taxon>Sphingobacteriales</taxon>
        <taxon>Sphingobacteriaceae</taxon>
        <taxon>Sphingobacterium</taxon>
    </lineage>
</organism>
<reference evidence="1 2" key="1">
    <citation type="submission" date="2019-10" db="EMBL/GenBank/DDBJ databases">
        <authorList>
            <person name="Karimi E."/>
        </authorList>
    </citation>
    <scope>NUCLEOTIDE SEQUENCE [LARGE SCALE GENOMIC DNA]</scope>
    <source>
        <strain evidence="1">Sphingobacterium sp. 8BC</strain>
    </source>
</reference>
<dbReference type="AlphaFoldDB" id="A0A654DPC6"/>
<evidence type="ECO:0000313" key="1">
    <source>
        <dbReference type="EMBL" id="VXD07071.1"/>
    </source>
</evidence>
<dbReference type="EMBL" id="CABWMV010000027">
    <property type="protein sequence ID" value="VXD07071.1"/>
    <property type="molecule type" value="Genomic_DNA"/>
</dbReference>
<dbReference type="GO" id="GO:0003677">
    <property type="term" value="F:DNA binding"/>
    <property type="evidence" value="ECO:0007669"/>
    <property type="project" value="UniProtKB-KW"/>
</dbReference>
<dbReference type="Proteomes" id="UP000432350">
    <property type="component" value="Unassembled WGS sequence"/>
</dbReference>
<protein>
    <submittedName>
        <fullName evidence="1">DNA-binding transcriptional activator FeaR</fullName>
    </submittedName>
</protein>